<proteinExistence type="predicted"/>
<accession>A0A239YHH8</accession>
<reference evidence="1 2" key="1">
    <citation type="submission" date="2017-06" db="EMBL/GenBank/DDBJ databases">
        <authorList>
            <consortium name="Pathogen Informatics"/>
        </authorList>
    </citation>
    <scope>NUCLEOTIDE SEQUENCE [LARGE SCALE GENOMIC DNA]</scope>
    <source>
        <strain evidence="1 2">NCTC12018</strain>
    </source>
</reference>
<organism evidence="1 2">
    <name type="scientific">Veillonella rodentium</name>
    <dbReference type="NCBI Taxonomy" id="248315"/>
    <lineage>
        <taxon>Bacteria</taxon>
        <taxon>Bacillati</taxon>
        <taxon>Bacillota</taxon>
        <taxon>Negativicutes</taxon>
        <taxon>Veillonellales</taxon>
        <taxon>Veillonellaceae</taxon>
        <taxon>Veillonella</taxon>
    </lineage>
</organism>
<evidence type="ECO:0000313" key="1">
    <source>
        <dbReference type="EMBL" id="SNV57688.1"/>
    </source>
</evidence>
<dbReference type="KEGG" id="vrm:44547418_00301"/>
<name>A0A239YHH8_9FIRM</name>
<dbReference type="NCBIfam" id="TIGR03172">
    <property type="entry name" value="selenium cofactor biosynthesis protein YqeC"/>
    <property type="match status" value="1"/>
</dbReference>
<evidence type="ECO:0000313" key="2">
    <source>
        <dbReference type="Proteomes" id="UP000214973"/>
    </source>
</evidence>
<keyword evidence="2" id="KW-1185">Reference proteome</keyword>
<gene>
    <name evidence="1" type="ORF">SAMEA44547418_00301</name>
</gene>
<sequence length="252" mass="28267">MNEQTSYWNRLVQPGIVALVGAGGKTTVLSKLVEYGRLKGQPMVVTTTTRLYESQVAHYEPIYTTDINEADEYCTERILRGYCGAWFSGITGTKVDSLDCDFIDGLSRLHPNWQIVVEADGAKEKWLKAPKTTEPVIPSLTKTTIGLVNLQMLGTSLDDEHVHNIELVQDIVKRDMGAIVTPRMLADIVLHKQGLFQYSRGKKVLFCTGYDTVQHRIIDDFIDQIVDSDISAIILADGYKASCEIRRIIQCR</sequence>
<dbReference type="AlphaFoldDB" id="A0A239YHH8"/>
<dbReference type="Proteomes" id="UP000214973">
    <property type="component" value="Chromosome 1"/>
</dbReference>
<dbReference type="InterPro" id="IPR017587">
    <property type="entry name" value="YqeC"/>
</dbReference>
<dbReference type="RefSeq" id="WP_038118235.1">
    <property type="nucleotide sequence ID" value="NZ_LT906470.1"/>
</dbReference>
<dbReference type="EMBL" id="LT906470">
    <property type="protein sequence ID" value="SNV57688.1"/>
    <property type="molecule type" value="Genomic_DNA"/>
</dbReference>
<dbReference type="Pfam" id="PF19842">
    <property type="entry name" value="YqeC"/>
    <property type="match status" value="1"/>
</dbReference>
<protein>
    <submittedName>
        <fullName evidence="1">Putative selenium-dependent hydroxylase accessory protein YqeC</fullName>
    </submittedName>
</protein>